<accession>A0A6L2MP13</accession>
<keyword evidence="4" id="KW-0540">Nuclease</keyword>
<evidence type="ECO:0000256" key="4">
    <source>
        <dbReference type="ARBA" id="ARBA00022722"/>
    </source>
</evidence>
<feature type="compositionally biased region" description="Gly residues" evidence="8">
    <location>
        <begin position="53"/>
        <end position="72"/>
    </location>
</feature>
<reference evidence="11" key="1">
    <citation type="journal article" date="2019" name="Sci. Rep.">
        <title>Draft genome of Tanacetum cinerariifolium, the natural source of mosquito coil.</title>
        <authorList>
            <person name="Yamashiro T."/>
            <person name="Shiraishi A."/>
            <person name="Satake H."/>
            <person name="Nakayama K."/>
        </authorList>
    </citation>
    <scope>NUCLEOTIDE SEQUENCE</scope>
</reference>
<feature type="domain" description="Reverse transcriptase" evidence="9">
    <location>
        <begin position="327"/>
        <end position="423"/>
    </location>
</feature>
<dbReference type="SUPFAM" id="SSF56672">
    <property type="entry name" value="DNA/RNA polymerases"/>
    <property type="match status" value="1"/>
</dbReference>
<dbReference type="InterPro" id="IPR050951">
    <property type="entry name" value="Retrovirus_Pol_polyprotein"/>
</dbReference>
<feature type="region of interest" description="Disordered" evidence="8">
    <location>
        <begin position="207"/>
        <end position="227"/>
    </location>
</feature>
<dbReference type="GO" id="GO:0004519">
    <property type="term" value="F:endonuclease activity"/>
    <property type="evidence" value="ECO:0007669"/>
    <property type="project" value="UniProtKB-KW"/>
</dbReference>
<keyword evidence="7" id="KW-0695">RNA-directed DNA polymerase</keyword>
<evidence type="ECO:0000256" key="3">
    <source>
        <dbReference type="ARBA" id="ARBA00022695"/>
    </source>
</evidence>
<dbReference type="Gene3D" id="3.30.420.10">
    <property type="entry name" value="Ribonuclease H-like superfamily/Ribonuclease H"/>
    <property type="match status" value="1"/>
</dbReference>
<dbReference type="InterPro" id="IPR043128">
    <property type="entry name" value="Rev_trsase/Diguanyl_cyclase"/>
</dbReference>
<evidence type="ECO:0000313" key="11">
    <source>
        <dbReference type="EMBL" id="GEU75726.1"/>
    </source>
</evidence>
<feature type="compositionally biased region" description="Basic and acidic residues" evidence="8">
    <location>
        <begin position="772"/>
        <end position="800"/>
    </location>
</feature>
<keyword evidence="3" id="KW-0548">Nucleotidyltransferase</keyword>
<evidence type="ECO:0000256" key="7">
    <source>
        <dbReference type="ARBA" id="ARBA00022918"/>
    </source>
</evidence>
<evidence type="ECO:0000256" key="8">
    <source>
        <dbReference type="SAM" id="MobiDB-lite"/>
    </source>
</evidence>
<dbReference type="GO" id="GO:0003964">
    <property type="term" value="F:RNA-directed DNA polymerase activity"/>
    <property type="evidence" value="ECO:0007669"/>
    <property type="project" value="UniProtKB-KW"/>
</dbReference>
<evidence type="ECO:0000259" key="9">
    <source>
        <dbReference type="Pfam" id="PF00078"/>
    </source>
</evidence>
<dbReference type="InterPro" id="IPR000477">
    <property type="entry name" value="RT_dom"/>
</dbReference>
<evidence type="ECO:0000259" key="10">
    <source>
        <dbReference type="Pfam" id="PF17917"/>
    </source>
</evidence>
<gene>
    <name evidence="11" type="ORF">Tci_047704</name>
</gene>
<dbReference type="FunFam" id="3.10.20.370:FF:000001">
    <property type="entry name" value="Retrovirus-related Pol polyprotein from transposon 17.6-like protein"/>
    <property type="match status" value="1"/>
</dbReference>
<dbReference type="FunFam" id="3.10.10.10:FF:000007">
    <property type="entry name" value="Retrovirus-related Pol polyprotein from transposon 17.6-like Protein"/>
    <property type="match status" value="1"/>
</dbReference>
<dbReference type="Pfam" id="PF17917">
    <property type="entry name" value="RT_RNaseH"/>
    <property type="match status" value="1"/>
</dbReference>
<keyword evidence="1" id="KW-0645">Protease</keyword>
<dbReference type="InterPro" id="IPR036397">
    <property type="entry name" value="RNaseH_sf"/>
</dbReference>
<dbReference type="InterPro" id="IPR041373">
    <property type="entry name" value="RT_RNaseH"/>
</dbReference>
<evidence type="ECO:0000256" key="6">
    <source>
        <dbReference type="ARBA" id="ARBA00022801"/>
    </source>
</evidence>
<dbReference type="InterPro" id="IPR012337">
    <property type="entry name" value="RNaseH-like_sf"/>
</dbReference>
<feature type="compositionally biased region" description="Basic residues" evidence="8">
    <location>
        <begin position="801"/>
        <end position="811"/>
    </location>
</feature>
<feature type="region of interest" description="Disordered" evidence="8">
    <location>
        <begin position="772"/>
        <end position="845"/>
    </location>
</feature>
<feature type="compositionally biased region" description="Basic and acidic residues" evidence="8">
    <location>
        <begin position="207"/>
        <end position="218"/>
    </location>
</feature>
<dbReference type="GO" id="GO:0003676">
    <property type="term" value="F:nucleic acid binding"/>
    <property type="evidence" value="ECO:0007669"/>
    <property type="project" value="InterPro"/>
</dbReference>
<dbReference type="GO" id="GO:0008233">
    <property type="term" value="F:peptidase activity"/>
    <property type="evidence" value="ECO:0007669"/>
    <property type="project" value="UniProtKB-KW"/>
</dbReference>
<organism evidence="11">
    <name type="scientific">Tanacetum cinerariifolium</name>
    <name type="common">Dalmatian daisy</name>
    <name type="synonym">Chrysanthemum cinerariifolium</name>
    <dbReference type="NCBI Taxonomy" id="118510"/>
    <lineage>
        <taxon>Eukaryota</taxon>
        <taxon>Viridiplantae</taxon>
        <taxon>Streptophyta</taxon>
        <taxon>Embryophyta</taxon>
        <taxon>Tracheophyta</taxon>
        <taxon>Spermatophyta</taxon>
        <taxon>Magnoliopsida</taxon>
        <taxon>eudicotyledons</taxon>
        <taxon>Gunneridae</taxon>
        <taxon>Pentapetalae</taxon>
        <taxon>asterids</taxon>
        <taxon>campanulids</taxon>
        <taxon>Asterales</taxon>
        <taxon>Asteraceae</taxon>
        <taxon>Asteroideae</taxon>
        <taxon>Anthemideae</taxon>
        <taxon>Anthemidinae</taxon>
        <taxon>Tanacetum</taxon>
    </lineage>
</organism>
<protein>
    <submittedName>
        <fullName evidence="11">Retrovirus-related Pol polyprotein from transposon 17.6</fullName>
    </submittedName>
</protein>
<feature type="region of interest" description="Disordered" evidence="8">
    <location>
        <begin position="39"/>
        <end position="82"/>
    </location>
</feature>
<dbReference type="InterPro" id="IPR043502">
    <property type="entry name" value="DNA/RNA_pol_sf"/>
</dbReference>
<dbReference type="Gene3D" id="3.10.20.370">
    <property type="match status" value="1"/>
</dbReference>
<keyword evidence="2" id="KW-0808">Transferase</keyword>
<dbReference type="GO" id="GO:0006508">
    <property type="term" value="P:proteolysis"/>
    <property type="evidence" value="ECO:0007669"/>
    <property type="project" value="UniProtKB-KW"/>
</dbReference>
<dbReference type="SUPFAM" id="SSF53098">
    <property type="entry name" value="Ribonuclease H-like"/>
    <property type="match status" value="1"/>
</dbReference>
<dbReference type="Gene3D" id="3.30.70.270">
    <property type="match status" value="1"/>
</dbReference>
<dbReference type="EMBL" id="BKCJ010007137">
    <property type="protein sequence ID" value="GEU75726.1"/>
    <property type="molecule type" value="Genomic_DNA"/>
</dbReference>
<sequence>MTITHSGMTPEAIEELVNRRVEEALAAYEATHAANALKAENQSQNGSDNDNGNGNGGNKNGENGNGEDGNVGNGNPNENNRDARPVVRECTYQDFMKCQPLNFKGTEGVFGLTRWFEKMETVFHINNCPEKYQVRELMKLMAEVYFPRNEVQNMESELWNLTEEDQIKKYVGGLPDNIQRNVMFAEPTRLQDAIRLANSLMDKRHYSSDCPKLKDQNHGNKSRNKNGVEEARGKAYVLGEGDDNPDLNVIKDVSYAVELANERIFETNTMLRGCTLVHGVAPVARASYILALSELQELSTQLQELFDKGFIRLSSSPWGASVLFVKEKYGSFQMFINYRKLNKLTIKNRYPLLRIVDLFDQLQRSRVYSKINLRSGYHQLKVREEDIPKTAFRTRYGHYEFQVMSFGLTNATALFIDLMNRTIYLRFLEDCQTYDQIDSEERSKNFVVYCDASRKGLGAVLMQKEKVIAYASCQLKIHEKNYTTHDLELGAVVFALKMWRHYLYGTKCVVFTDHKSLQHILDQKELNMRQRRWLELLSDYDFTQVKAIKDENFGTKDLCGMIKKLEQRTNGTLCLNGRSWIPCFEWKWENITMDFITKLPKTSTGQDTIWVIVDQLTKSYHFLPMKETDSMEKSTRQHLKEVVSRHGMLVSIISDRDRKVGIDTYLLWSSLTTTVITPISMLHHLKLSMAENVNRLFVGLRLETLSSLVQKLFMKQLRRSFKSRSIFKLDEIDRRATPISDIDDKLNFIQQPVEIIDQEVKRLKQSRIPIVKETDTQEKDKNKAKNDKTEHRMEKIEKYKFIRSRKSKVKARGQQSQPQESKVNTRKVKVKPGKAEAEESKENTN</sequence>
<proteinExistence type="predicted"/>
<dbReference type="PANTHER" id="PTHR37984:SF5">
    <property type="entry name" value="PROTEIN NYNRIN-LIKE"/>
    <property type="match status" value="1"/>
</dbReference>
<evidence type="ECO:0000256" key="5">
    <source>
        <dbReference type="ARBA" id="ARBA00022759"/>
    </source>
</evidence>
<dbReference type="Pfam" id="PF00078">
    <property type="entry name" value="RVT_1"/>
    <property type="match status" value="1"/>
</dbReference>
<name>A0A6L2MP13_TANCI</name>
<evidence type="ECO:0000256" key="1">
    <source>
        <dbReference type="ARBA" id="ARBA00022670"/>
    </source>
</evidence>
<dbReference type="Gene3D" id="3.10.10.10">
    <property type="entry name" value="HIV Type 1 Reverse Transcriptase, subunit A, domain 1"/>
    <property type="match status" value="1"/>
</dbReference>
<dbReference type="AlphaFoldDB" id="A0A6L2MP13"/>
<evidence type="ECO:0000256" key="2">
    <source>
        <dbReference type="ARBA" id="ARBA00022679"/>
    </source>
</evidence>
<feature type="domain" description="Reverse transcriptase RNase H-like" evidence="10">
    <location>
        <begin position="443"/>
        <end position="540"/>
    </location>
</feature>
<feature type="compositionally biased region" description="Polar residues" evidence="8">
    <location>
        <begin position="813"/>
        <end position="822"/>
    </location>
</feature>
<feature type="compositionally biased region" description="Basic and acidic residues" evidence="8">
    <location>
        <begin position="833"/>
        <end position="845"/>
    </location>
</feature>
<dbReference type="CDD" id="cd09274">
    <property type="entry name" value="RNase_HI_RT_Ty3"/>
    <property type="match status" value="1"/>
</dbReference>
<comment type="caution">
    <text evidence="11">The sequence shown here is derived from an EMBL/GenBank/DDBJ whole genome shotgun (WGS) entry which is preliminary data.</text>
</comment>
<keyword evidence="5" id="KW-0255">Endonuclease</keyword>
<dbReference type="CDD" id="cd01647">
    <property type="entry name" value="RT_LTR"/>
    <property type="match status" value="1"/>
</dbReference>
<keyword evidence="6" id="KW-0378">Hydrolase</keyword>
<dbReference type="PANTHER" id="PTHR37984">
    <property type="entry name" value="PROTEIN CBG26694"/>
    <property type="match status" value="1"/>
</dbReference>